<dbReference type="InterPro" id="IPR015424">
    <property type="entry name" value="PyrdxlP-dep_Trfase"/>
</dbReference>
<proteinExistence type="predicted"/>
<evidence type="ECO:0000313" key="4">
    <source>
        <dbReference type="EMBL" id="ROR31637.1"/>
    </source>
</evidence>
<keyword evidence="5" id="KW-1185">Reference proteome</keyword>
<evidence type="ECO:0000259" key="3">
    <source>
        <dbReference type="Pfam" id="PF00155"/>
    </source>
</evidence>
<dbReference type="EMBL" id="RJVG01000001">
    <property type="protein sequence ID" value="ROR31637.1"/>
    <property type="molecule type" value="Genomic_DNA"/>
</dbReference>
<dbReference type="Pfam" id="PF00155">
    <property type="entry name" value="Aminotran_1_2"/>
    <property type="match status" value="1"/>
</dbReference>
<comment type="caution">
    <text evidence="4">The sequence shown here is derived from an EMBL/GenBank/DDBJ whole genome shotgun (WGS) entry which is preliminary data.</text>
</comment>
<dbReference type="InterPro" id="IPR015422">
    <property type="entry name" value="PyrdxlP-dep_Trfase_small"/>
</dbReference>
<dbReference type="InterPro" id="IPR004839">
    <property type="entry name" value="Aminotransferase_I/II_large"/>
</dbReference>
<dbReference type="GO" id="GO:0030170">
    <property type="term" value="F:pyridoxal phosphate binding"/>
    <property type="evidence" value="ECO:0007669"/>
    <property type="project" value="InterPro"/>
</dbReference>
<protein>
    <submittedName>
        <fullName evidence="4">L-threonine O-3-phosphate decarboxylase</fullName>
    </submittedName>
</protein>
<sequence length="343" mass="39468">MYQHGGDIYTHKNMIDFSSNINPLGPPDGVITAACEGIRSVSYYPDPWCNKLRERLSKMHQLPKEYILCGNGAAELIFSFVLAYKPKKALFPIPTFHEYEQALHTIDCDITYYSMKEENDFILTDDFIPAITNDLDIIFLCNPNNPTGHLIPNGLLDQILQKCVDYNIYLVIDECFMDFVNKEEQDSFIEKCTTVKTLFILKAFTKLYAIPGLRLGYMISSNTEMLMKMKEVTQPWNVSVPAQLAGIAALEEEEYVNKSIELILQERKYLMSELSKMNLKLYDSKGNYIFFQGDKGLYEECLNKGILIRDCSNYEGLEQGYYRIAVKDHISNEKLVHILQEVI</sequence>
<dbReference type="GO" id="GO:0003824">
    <property type="term" value="F:catalytic activity"/>
    <property type="evidence" value="ECO:0007669"/>
    <property type="project" value="UniProtKB-ARBA"/>
</dbReference>
<dbReference type="CDD" id="cd00609">
    <property type="entry name" value="AAT_like"/>
    <property type="match status" value="1"/>
</dbReference>
<dbReference type="SUPFAM" id="SSF53383">
    <property type="entry name" value="PLP-dependent transferases"/>
    <property type="match status" value="1"/>
</dbReference>
<organism evidence="4 5">
    <name type="scientific">Mobilisporobacter senegalensis</name>
    <dbReference type="NCBI Taxonomy" id="1329262"/>
    <lineage>
        <taxon>Bacteria</taxon>
        <taxon>Bacillati</taxon>
        <taxon>Bacillota</taxon>
        <taxon>Clostridia</taxon>
        <taxon>Lachnospirales</taxon>
        <taxon>Lachnospiraceae</taxon>
        <taxon>Mobilisporobacter</taxon>
    </lineage>
</organism>
<dbReference type="AlphaFoldDB" id="A0A3N1Y2Y7"/>
<dbReference type="InterPro" id="IPR015421">
    <property type="entry name" value="PyrdxlP-dep_Trfase_major"/>
</dbReference>
<name>A0A3N1Y2Y7_9FIRM</name>
<evidence type="ECO:0000256" key="1">
    <source>
        <dbReference type="ARBA" id="ARBA00001933"/>
    </source>
</evidence>
<dbReference type="OrthoDB" id="9813612at2"/>
<feature type="domain" description="Aminotransferase class I/classII large" evidence="3">
    <location>
        <begin position="13"/>
        <end position="338"/>
    </location>
</feature>
<dbReference type="PANTHER" id="PTHR42885">
    <property type="entry name" value="HISTIDINOL-PHOSPHATE AMINOTRANSFERASE-RELATED"/>
    <property type="match status" value="1"/>
</dbReference>
<keyword evidence="2" id="KW-0663">Pyridoxal phosphate</keyword>
<gene>
    <name evidence="4" type="ORF">EDD66_101255</name>
</gene>
<comment type="cofactor">
    <cofactor evidence="1">
        <name>pyridoxal 5'-phosphate</name>
        <dbReference type="ChEBI" id="CHEBI:597326"/>
    </cofactor>
</comment>
<dbReference type="Gene3D" id="3.40.640.10">
    <property type="entry name" value="Type I PLP-dependent aspartate aminotransferase-like (Major domain)"/>
    <property type="match status" value="1"/>
</dbReference>
<accession>A0A3N1Y2Y7</accession>
<dbReference type="PANTHER" id="PTHR42885:SF1">
    <property type="entry name" value="THREONINE-PHOSPHATE DECARBOXYLASE"/>
    <property type="match status" value="1"/>
</dbReference>
<evidence type="ECO:0000313" key="5">
    <source>
        <dbReference type="Proteomes" id="UP000273083"/>
    </source>
</evidence>
<evidence type="ECO:0000256" key="2">
    <source>
        <dbReference type="ARBA" id="ARBA00022898"/>
    </source>
</evidence>
<dbReference type="Gene3D" id="3.90.1150.10">
    <property type="entry name" value="Aspartate Aminotransferase, domain 1"/>
    <property type="match status" value="1"/>
</dbReference>
<reference evidence="4 5" key="1">
    <citation type="submission" date="2018-11" db="EMBL/GenBank/DDBJ databases">
        <title>Genomic Encyclopedia of Type Strains, Phase IV (KMG-IV): sequencing the most valuable type-strain genomes for metagenomic binning, comparative biology and taxonomic classification.</title>
        <authorList>
            <person name="Goeker M."/>
        </authorList>
    </citation>
    <scope>NUCLEOTIDE SEQUENCE [LARGE SCALE GENOMIC DNA]</scope>
    <source>
        <strain evidence="4 5">DSM 26537</strain>
    </source>
</reference>
<dbReference type="RefSeq" id="WP_123607729.1">
    <property type="nucleotide sequence ID" value="NZ_RJVG01000001.1"/>
</dbReference>
<dbReference type="Proteomes" id="UP000273083">
    <property type="component" value="Unassembled WGS sequence"/>
</dbReference>